<reference evidence="2" key="1">
    <citation type="submission" date="2020-02" db="EMBL/GenBank/DDBJ databases">
        <authorList>
            <person name="Meier V. D."/>
        </authorList>
    </citation>
    <scope>NUCLEOTIDE SEQUENCE</scope>
    <source>
        <strain evidence="2">AVDCRST_MAG49</strain>
    </source>
</reference>
<accession>A0A6J4URC8</accession>
<feature type="non-terminal residue" evidence="2">
    <location>
        <position position="1"/>
    </location>
</feature>
<organism evidence="2">
    <name type="scientific">uncultured Thermomicrobiales bacterium</name>
    <dbReference type="NCBI Taxonomy" id="1645740"/>
    <lineage>
        <taxon>Bacteria</taxon>
        <taxon>Pseudomonadati</taxon>
        <taxon>Thermomicrobiota</taxon>
        <taxon>Thermomicrobia</taxon>
        <taxon>Thermomicrobiales</taxon>
        <taxon>environmental samples</taxon>
    </lineage>
</organism>
<protein>
    <submittedName>
        <fullName evidence="2">Uncharacterized protein</fullName>
    </submittedName>
</protein>
<name>A0A6J4URC8_9BACT</name>
<feature type="non-terminal residue" evidence="2">
    <location>
        <position position="54"/>
    </location>
</feature>
<dbReference type="EMBL" id="CADCWG010000137">
    <property type="protein sequence ID" value="CAA9554428.1"/>
    <property type="molecule type" value="Genomic_DNA"/>
</dbReference>
<proteinExistence type="predicted"/>
<evidence type="ECO:0000313" key="2">
    <source>
        <dbReference type="EMBL" id="CAA9554428.1"/>
    </source>
</evidence>
<dbReference type="AlphaFoldDB" id="A0A6J4URC8"/>
<feature type="region of interest" description="Disordered" evidence="1">
    <location>
        <begin position="1"/>
        <end position="54"/>
    </location>
</feature>
<sequence length="54" mass="5656">CTARARRQPPGRLRVTRSSPGGDPREGVRRAALPTIARRCQPSRAGAGHGAPLG</sequence>
<gene>
    <name evidence="2" type="ORF">AVDCRST_MAG49-2070</name>
</gene>
<evidence type="ECO:0000256" key="1">
    <source>
        <dbReference type="SAM" id="MobiDB-lite"/>
    </source>
</evidence>